<comment type="caution">
    <text evidence="1">The sequence shown here is derived from an EMBL/GenBank/DDBJ whole genome shotgun (WGS) entry which is preliminary data.</text>
</comment>
<dbReference type="EMBL" id="VSSQ01008061">
    <property type="protein sequence ID" value="MPM37777.1"/>
    <property type="molecule type" value="Genomic_DNA"/>
</dbReference>
<reference evidence="1" key="1">
    <citation type="submission" date="2019-08" db="EMBL/GenBank/DDBJ databases">
        <authorList>
            <person name="Kucharzyk K."/>
            <person name="Murdoch R.W."/>
            <person name="Higgins S."/>
            <person name="Loffler F."/>
        </authorList>
    </citation>
    <scope>NUCLEOTIDE SEQUENCE</scope>
</reference>
<dbReference type="Pfam" id="PF13306">
    <property type="entry name" value="LRR_5"/>
    <property type="match status" value="1"/>
</dbReference>
<dbReference type="InterPro" id="IPR026906">
    <property type="entry name" value="LRR_5"/>
</dbReference>
<dbReference type="InterPro" id="IPR032675">
    <property type="entry name" value="LRR_dom_sf"/>
</dbReference>
<proteinExistence type="predicted"/>
<name>A0A644ZAR9_9ZZZZ</name>
<sequence>MGTRMGYKGGEGMETEAGQSALILWWKPAPDGAEVTAVASGEKYVILPERVRGLPVTALGHHAFSPNRPAPEGAPLRIVCGGGEPGDDLRGIEGVTLPPALRRVGDYAFYNCSALKELHLAEPVNDWGSGVFMNCGALRRFFIRARDGRAESLAHFASELATELDVSVDYPDGGRARLIFPEYREVLEENAPAHHFDFHLYGSGYPYRHVFRDRALSLLEYDRLFPGLLEKEHDPNCALRLAWHRLRAPRELTEQARERYLTYLKSRTEAVLAWLLEERDSRGLAWFLPHSGADEAALRAAAETARRLGLTEPLALLLERLRQAAPEGLHKSFDL</sequence>
<organism evidence="1">
    <name type="scientific">bioreactor metagenome</name>
    <dbReference type="NCBI Taxonomy" id="1076179"/>
    <lineage>
        <taxon>unclassified sequences</taxon>
        <taxon>metagenomes</taxon>
        <taxon>ecological metagenomes</taxon>
    </lineage>
</organism>
<protein>
    <recommendedName>
        <fullName evidence="2">Leucine-rich repeat domain-containing protein</fullName>
    </recommendedName>
</protein>
<evidence type="ECO:0008006" key="2">
    <source>
        <dbReference type="Google" id="ProtNLM"/>
    </source>
</evidence>
<gene>
    <name evidence="1" type="ORF">SDC9_84396</name>
</gene>
<dbReference type="Gene3D" id="3.80.10.10">
    <property type="entry name" value="Ribonuclease Inhibitor"/>
    <property type="match status" value="1"/>
</dbReference>
<evidence type="ECO:0000313" key="1">
    <source>
        <dbReference type="EMBL" id="MPM37777.1"/>
    </source>
</evidence>
<dbReference type="AlphaFoldDB" id="A0A644ZAR9"/>
<accession>A0A644ZAR9</accession>